<evidence type="ECO:0000313" key="1">
    <source>
        <dbReference type="EMBL" id="MEB3101777.1"/>
    </source>
</evidence>
<sequence length="119" mass="13417">MCVLCGEFVMQVHWTDRPLDDRNASESVVTGDLQRARLRGRSHRTRLTNQILRFYGLRLDDWSGSKYLLSDKKGSSIIVQDLGGLWPAAEKLIARTLDPLDPLLLEALKSARHESGEKG</sequence>
<organism evidence="1 2">
    <name type="scientific">Ferviditalea candida</name>
    <dbReference type="NCBI Taxonomy" id="3108399"/>
    <lineage>
        <taxon>Bacteria</taxon>
        <taxon>Bacillati</taxon>
        <taxon>Bacillota</taxon>
        <taxon>Bacilli</taxon>
        <taxon>Bacillales</taxon>
        <taxon>Paenibacillaceae</taxon>
        <taxon>Ferviditalea</taxon>
    </lineage>
</organism>
<gene>
    <name evidence="1" type="ORF">VF724_08885</name>
</gene>
<evidence type="ECO:0000313" key="2">
    <source>
        <dbReference type="Proteomes" id="UP001310386"/>
    </source>
</evidence>
<comment type="caution">
    <text evidence="1">The sequence shown here is derived from an EMBL/GenBank/DDBJ whole genome shotgun (WGS) entry which is preliminary data.</text>
</comment>
<accession>A0ABU5ZIS4</accession>
<protein>
    <submittedName>
        <fullName evidence="1">Uncharacterized protein</fullName>
    </submittedName>
</protein>
<dbReference type="RefSeq" id="WP_371753895.1">
    <property type="nucleotide sequence ID" value="NZ_JAYJLD010000010.1"/>
</dbReference>
<keyword evidence="2" id="KW-1185">Reference proteome</keyword>
<proteinExistence type="predicted"/>
<reference evidence="1" key="1">
    <citation type="submission" date="2023-12" db="EMBL/GenBank/DDBJ databases">
        <title>Fervidustalea candida gen. nov., sp. nov., a novel member of the family Paenibacillaceae isolated from a geothermal area.</title>
        <authorList>
            <person name="Li W.-J."/>
            <person name="Jiao J.-Y."/>
            <person name="Chen Y."/>
        </authorList>
    </citation>
    <scope>NUCLEOTIDE SEQUENCE</scope>
    <source>
        <strain evidence="1">SYSU GA230002</strain>
    </source>
</reference>
<dbReference type="EMBL" id="JAYJLD010000010">
    <property type="protein sequence ID" value="MEB3101777.1"/>
    <property type="molecule type" value="Genomic_DNA"/>
</dbReference>
<name>A0ABU5ZIS4_9BACL</name>
<dbReference type="Proteomes" id="UP001310386">
    <property type="component" value="Unassembled WGS sequence"/>
</dbReference>